<accession>A0A1U7JEG4</accession>
<evidence type="ECO:0008006" key="3">
    <source>
        <dbReference type="Google" id="ProtNLM"/>
    </source>
</evidence>
<dbReference type="InterPro" id="IPR007236">
    <property type="entry name" value="SlyX"/>
</dbReference>
<evidence type="ECO:0000313" key="1">
    <source>
        <dbReference type="EMBL" id="OKL43074.1"/>
    </source>
</evidence>
<name>A0A1U7JEG4_9HYPH</name>
<organism evidence="1 2">
    <name type="scientific">Pseudovibrio exalbescens</name>
    <dbReference type="NCBI Taxonomy" id="197461"/>
    <lineage>
        <taxon>Bacteria</taxon>
        <taxon>Pseudomonadati</taxon>
        <taxon>Pseudomonadota</taxon>
        <taxon>Alphaproteobacteria</taxon>
        <taxon>Hyphomicrobiales</taxon>
        <taxon>Stappiaceae</taxon>
        <taxon>Pseudovibrio</taxon>
    </lineage>
</organism>
<sequence length="70" mass="8125">MSDEFEQRIIDLEIHVAHQSDTIDTLNQVVTQQGKTIDRLMNSLNQMRELVSDLQDIADHIPADRKPPHY</sequence>
<reference evidence="1 2" key="1">
    <citation type="submission" date="2016-03" db="EMBL/GenBank/DDBJ databases">
        <title>Genome sequence of Nesiotobacter sp. nov., a moderately halophilic alphaproteobacterium isolated from the Yellow Sea, China.</title>
        <authorList>
            <person name="Zhang G."/>
            <person name="Zhang R."/>
        </authorList>
    </citation>
    <scope>NUCLEOTIDE SEQUENCE [LARGE SCALE GENOMIC DNA]</scope>
    <source>
        <strain evidence="1 2">WB1-6</strain>
    </source>
</reference>
<protein>
    <recommendedName>
        <fullName evidence="3">Protein SlyX homolog</fullName>
    </recommendedName>
</protein>
<keyword evidence="2" id="KW-1185">Reference proteome</keyword>
<dbReference type="AlphaFoldDB" id="A0A1U7JEG4"/>
<dbReference type="RefSeq" id="WP_028482859.1">
    <property type="nucleotide sequence ID" value="NZ_LVVZ01000022.1"/>
</dbReference>
<dbReference type="Proteomes" id="UP000185783">
    <property type="component" value="Unassembled WGS sequence"/>
</dbReference>
<dbReference type="Gene3D" id="1.20.5.300">
    <property type="match status" value="1"/>
</dbReference>
<dbReference type="PANTHER" id="PTHR36508">
    <property type="entry name" value="PROTEIN SLYX"/>
    <property type="match status" value="1"/>
</dbReference>
<dbReference type="OrthoDB" id="5422806at2"/>
<dbReference type="Pfam" id="PF04102">
    <property type="entry name" value="SlyX"/>
    <property type="match status" value="1"/>
</dbReference>
<comment type="caution">
    <text evidence="1">The sequence shown here is derived from an EMBL/GenBank/DDBJ whole genome shotgun (WGS) entry which is preliminary data.</text>
</comment>
<dbReference type="PANTHER" id="PTHR36508:SF1">
    <property type="entry name" value="PROTEIN SLYX"/>
    <property type="match status" value="1"/>
</dbReference>
<proteinExistence type="predicted"/>
<gene>
    <name evidence="1" type="ORF">A3843_15190</name>
</gene>
<evidence type="ECO:0000313" key="2">
    <source>
        <dbReference type="Proteomes" id="UP000185783"/>
    </source>
</evidence>
<dbReference type="EMBL" id="LVVZ01000022">
    <property type="protein sequence ID" value="OKL43074.1"/>
    <property type="molecule type" value="Genomic_DNA"/>
</dbReference>